<keyword evidence="1" id="KW-0812">Transmembrane</keyword>
<keyword evidence="4" id="KW-1185">Reference proteome</keyword>
<feature type="domain" description="SPW repeat-containing integral membrane" evidence="2">
    <location>
        <begin position="7"/>
        <end position="101"/>
    </location>
</feature>
<feature type="transmembrane region" description="Helical" evidence="1">
    <location>
        <begin position="86"/>
        <end position="104"/>
    </location>
</feature>
<sequence>MKKWTRWQDWVAVATGLYVALSTIWTPQMGSSAPIMIVLGVLLIAAGVWSLAMPGLVAMEWIHVALGVLLIISPWVGNYVTSAGAAWTSWIAGAIAVIVGLLAVQPATKMHHAQATH</sequence>
<dbReference type="EMBL" id="JAAGWY010000004">
    <property type="protein sequence ID" value="NEN07286.1"/>
    <property type="molecule type" value="Genomic_DNA"/>
</dbReference>
<proteinExistence type="predicted"/>
<accession>A0A6L9Y144</accession>
<dbReference type="RefSeq" id="WP_163290760.1">
    <property type="nucleotide sequence ID" value="NZ_JAAGWY010000004.1"/>
</dbReference>
<name>A0A6L9Y144_9MICO</name>
<keyword evidence="1" id="KW-0472">Membrane</keyword>
<dbReference type="AlphaFoldDB" id="A0A6L9Y144"/>
<evidence type="ECO:0000259" key="2">
    <source>
        <dbReference type="Pfam" id="PF03779"/>
    </source>
</evidence>
<evidence type="ECO:0000313" key="4">
    <source>
        <dbReference type="Proteomes" id="UP000474967"/>
    </source>
</evidence>
<dbReference type="Proteomes" id="UP000474967">
    <property type="component" value="Unassembled WGS sequence"/>
</dbReference>
<gene>
    <name evidence="3" type="ORF">G3T36_15595</name>
</gene>
<evidence type="ECO:0000313" key="3">
    <source>
        <dbReference type="EMBL" id="NEN07286.1"/>
    </source>
</evidence>
<reference evidence="3 4" key="1">
    <citation type="journal article" date="2014" name="J. Microbiol.">
        <title>Diaminobutyricibacter tongyongensis gen. nov., sp. nov. and Homoserinibacter gongjuensis gen. nov., sp. nov. belong to the family Microbacteriaceae.</title>
        <authorList>
            <person name="Kim S.J."/>
            <person name="Ahn J.H."/>
            <person name="Weon H.Y."/>
            <person name="Hamada M."/>
            <person name="Suzuki K."/>
            <person name="Kwon S.W."/>
        </authorList>
    </citation>
    <scope>NUCLEOTIDE SEQUENCE [LARGE SCALE GENOMIC DNA]</scope>
    <source>
        <strain evidence="3 4">NBRC 108724</strain>
    </source>
</reference>
<organism evidence="3 4">
    <name type="scientific">Leifsonia tongyongensis</name>
    <dbReference type="NCBI Taxonomy" id="1268043"/>
    <lineage>
        <taxon>Bacteria</taxon>
        <taxon>Bacillati</taxon>
        <taxon>Actinomycetota</taxon>
        <taxon>Actinomycetes</taxon>
        <taxon>Micrococcales</taxon>
        <taxon>Microbacteriaceae</taxon>
        <taxon>Leifsonia</taxon>
    </lineage>
</organism>
<dbReference type="Pfam" id="PF03779">
    <property type="entry name" value="SPW"/>
    <property type="match status" value="1"/>
</dbReference>
<feature type="transmembrane region" description="Helical" evidence="1">
    <location>
        <begin position="61"/>
        <end position="80"/>
    </location>
</feature>
<dbReference type="InterPro" id="IPR005530">
    <property type="entry name" value="SPW"/>
</dbReference>
<evidence type="ECO:0000256" key="1">
    <source>
        <dbReference type="SAM" id="Phobius"/>
    </source>
</evidence>
<feature type="transmembrane region" description="Helical" evidence="1">
    <location>
        <begin position="31"/>
        <end position="49"/>
    </location>
</feature>
<comment type="caution">
    <text evidence="3">The sequence shown here is derived from an EMBL/GenBank/DDBJ whole genome shotgun (WGS) entry which is preliminary data.</text>
</comment>
<protein>
    <submittedName>
        <fullName evidence="3">SPW repeat protein</fullName>
    </submittedName>
</protein>
<keyword evidence="1" id="KW-1133">Transmembrane helix</keyword>